<dbReference type="Proteomes" id="UP000266287">
    <property type="component" value="Unassembled WGS sequence"/>
</dbReference>
<reference evidence="1 2" key="1">
    <citation type="submission" date="2018-08" db="EMBL/GenBank/DDBJ databases">
        <title>Draft genome of candidate division NPL-UPA2 bacterium Unc8 that adapted to ultra-basic serpentinizing groundwater.</title>
        <authorList>
            <person name="Ishii S."/>
            <person name="Suzuki S."/>
            <person name="Nealson K.H."/>
        </authorList>
    </citation>
    <scope>NUCLEOTIDE SEQUENCE [LARGE SCALE GENOMIC DNA]</scope>
    <source>
        <strain evidence="1">Unc8</strain>
    </source>
</reference>
<proteinExistence type="predicted"/>
<gene>
    <name evidence="1" type="ORF">B9J77_01710</name>
</gene>
<organism evidence="1 2">
    <name type="scientific">candidate division NPL-UPA2 bacterium Unc8</name>
    <dbReference type="NCBI Taxonomy" id="1980939"/>
    <lineage>
        <taxon>Bacteria</taxon>
    </lineage>
</organism>
<comment type="caution">
    <text evidence="1">The sequence shown here is derived from an EMBL/GenBank/DDBJ whole genome shotgun (WGS) entry which is preliminary data.</text>
</comment>
<accession>A0A399FXF5</accession>
<dbReference type="EMBL" id="NDHY01000002">
    <property type="protein sequence ID" value="RII00757.1"/>
    <property type="molecule type" value="Genomic_DNA"/>
</dbReference>
<dbReference type="AlphaFoldDB" id="A0A399FXF5"/>
<name>A0A399FXF5_UNCN2</name>
<protein>
    <recommendedName>
        <fullName evidence="3">Glycosyltransferase family 1 protein</fullName>
    </recommendedName>
</protein>
<sequence length="101" mass="11265">MKVAIMGAWNTDSGASIHAESIGRSFAKLGHKINVLTFFKDSFHGTAIVGEDEDYVKRCFTVSSDENIQLLTTPFLASDYEFFVAEDHGMLPLDHLGRIFH</sequence>
<evidence type="ECO:0000313" key="1">
    <source>
        <dbReference type="EMBL" id="RII00757.1"/>
    </source>
</evidence>
<evidence type="ECO:0008006" key="3">
    <source>
        <dbReference type="Google" id="ProtNLM"/>
    </source>
</evidence>
<evidence type="ECO:0000313" key="2">
    <source>
        <dbReference type="Proteomes" id="UP000266287"/>
    </source>
</evidence>